<evidence type="ECO:0000256" key="2">
    <source>
        <dbReference type="ARBA" id="ARBA00022512"/>
    </source>
</evidence>
<dbReference type="PROSITE" id="PS51884">
    <property type="entry name" value="CHAPLIN"/>
    <property type="match status" value="1"/>
</dbReference>
<gene>
    <name evidence="10" type="ORF">SAMN05444716_103728</name>
</gene>
<evidence type="ECO:0000313" key="10">
    <source>
        <dbReference type="EMBL" id="SFS72492.1"/>
    </source>
</evidence>
<sequence length="81" mass="7710">MNTAKKAAFVLAAAGVAVGSAAGLAAAHDGASAKAKAVHSPGVISGNIVQIPVDVPINIVGNTLNVVGLLNPAFGNVGAIV</sequence>
<organism evidence="10 11">
    <name type="scientific">Streptomyces harbinensis</name>
    <dbReference type="NCBI Taxonomy" id="1176198"/>
    <lineage>
        <taxon>Bacteria</taxon>
        <taxon>Bacillati</taxon>
        <taxon>Actinomycetota</taxon>
        <taxon>Actinomycetes</taxon>
        <taxon>Kitasatosporales</taxon>
        <taxon>Streptomycetaceae</taxon>
        <taxon>Streptomyces</taxon>
    </lineage>
</organism>
<dbReference type="RefSeq" id="WP_019433933.1">
    <property type="nucleotide sequence ID" value="NZ_CP054938.1"/>
</dbReference>
<dbReference type="Pfam" id="PF03777">
    <property type="entry name" value="ChpA-C"/>
    <property type="match status" value="1"/>
</dbReference>
<feature type="domain" description="Chaplin" evidence="9">
    <location>
        <begin position="40"/>
        <end position="80"/>
    </location>
</feature>
<evidence type="ECO:0000259" key="9">
    <source>
        <dbReference type="PROSITE" id="PS51884"/>
    </source>
</evidence>
<keyword evidence="2" id="KW-0134">Cell wall</keyword>
<keyword evidence="6 7" id="KW-0034">Amyloid</keyword>
<evidence type="ECO:0000256" key="6">
    <source>
        <dbReference type="ARBA" id="ARBA00023087"/>
    </source>
</evidence>
<dbReference type="STRING" id="1176198.SAMN05444716_103728"/>
<evidence type="ECO:0000256" key="4">
    <source>
        <dbReference type="ARBA" id="ARBA00022729"/>
    </source>
</evidence>
<protein>
    <submittedName>
        <fullName evidence="10">Small secreted domain</fullName>
    </submittedName>
</protein>
<name>A0A1I6S6C3_9ACTN</name>
<proteinExistence type="predicted"/>
<evidence type="ECO:0000256" key="7">
    <source>
        <dbReference type="PROSITE-ProRule" id="PRU01232"/>
    </source>
</evidence>
<dbReference type="InterPro" id="IPR005528">
    <property type="entry name" value="ChpA-H"/>
</dbReference>
<keyword evidence="5" id="KW-0130">Cell adhesion</keyword>
<feature type="signal peptide" evidence="8">
    <location>
        <begin position="1"/>
        <end position="27"/>
    </location>
</feature>
<keyword evidence="11" id="KW-1185">Reference proteome</keyword>
<evidence type="ECO:0000256" key="3">
    <source>
        <dbReference type="ARBA" id="ARBA00022525"/>
    </source>
</evidence>
<accession>A0A1I6S6C3</accession>
<feature type="chain" id="PRO_5044373226" evidence="8">
    <location>
        <begin position="28"/>
        <end position="81"/>
    </location>
</feature>
<dbReference type="Proteomes" id="UP000198873">
    <property type="component" value="Unassembled WGS sequence"/>
</dbReference>
<evidence type="ECO:0000256" key="1">
    <source>
        <dbReference type="ARBA" id="ARBA00004191"/>
    </source>
</evidence>
<evidence type="ECO:0000313" key="11">
    <source>
        <dbReference type="Proteomes" id="UP000198873"/>
    </source>
</evidence>
<dbReference type="AlphaFoldDB" id="A0A1I6S6C3"/>
<evidence type="ECO:0000256" key="8">
    <source>
        <dbReference type="SAM" id="SignalP"/>
    </source>
</evidence>
<dbReference type="EMBL" id="FPAB01000003">
    <property type="protein sequence ID" value="SFS72492.1"/>
    <property type="molecule type" value="Genomic_DNA"/>
</dbReference>
<keyword evidence="4 8" id="KW-0732">Signal</keyword>
<comment type="subcellular location">
    <subcellularLocation>
        <location evidence="1">Secreted</location>
        <location evidence="1">Cell wall</location>
    </subcellularLocation>
</comment>
<evidence type="ECO:0000256" key="5">
    <source>
        <dbReference type="ARBA" id="ARBA00022889"/>
    </source>
</evidence>
<reference evidence="11" key="1">
    <citation type="submission" date="2016-10" db="EMBL/GenBank/DDBJ databases">
        <authorList>
            <person name="Varghese N."/>
            <person name="Submissions S."/>
        </authorList>
    </citation>
    <scope>NUCLEOTIDE SEQUENCE [LARGE SCALE GENOMIC DNA]</scope>
    <source>
        <strain evidence="11">CGMCC 4.7047</strain>
    </source>
</reference>
<dbReference type="GO" id="GO:0007155">
    <property type="term" value="P:cell adhesion"/>
    <property type="evidence" value="ECO:0007669"/>
    <property type="project" value="UniProtKB-KW"/>
</dbReference>
<keyword evidence="3" id="KW-0964">Secreted</keyword>